<name>A0ABU0H6T9_9HYPH</name>
<organism evidence="1 2">
    <name type="scientific">Kaistia dalseonensis</name>
    <dbReference type="NCBI Taxonomy" id="410840"/>
    <lineage>
        <taxon>Bacteria</taxon>
        <taxon>Pseudomonadati</taxon>
        <taxon>Pseudomonadota</taxon>
        <taxon>Alphaproteobacteria</taxon>
        <taxon>Hyphomicrobiales</taxon>
        <taxon>Kaistiaceae</taxon>
        <taxon>Kaistia</taxon>
    </lineage>
</organism>
<proteinExistence type="predicted"/>
<gene>
    <name evidence="1" type="ORF">QO014_002392</name>
</gene>
<keyword evidence="2" id="KW-1185">Reference proteome</keyword>
<reference evidence="1 2" key="1">
    <citation type="submission" date="2023-07" db="EMBL/GenBank/DDBJ databases">
        <title>Genomic Encyclopedia of Type Strains, Phase IV (KMG-IV): sequencing the most valuable type-strain genomes for metagenomic binning, comparative biology and taxonomic classification.</title>
        <authorList>
            <person name="Goeker M."/>
        </authorList>
    </citation>
    <scope>NUCLEOTIDE SEQUENCE [LARGE SCALE GENOMIC DNA]</scope>
    <source>
        <strain evidence="1 2">B6-8</strain>
    </source>
</reference>
<accession>A0ABU0H6T9</accession>
<dbReference type="Proteomes" id="UP001241603">
    <property type="component" value="Unassembled WGS sequence"/>
</dbReference>
<evidence type="ECO:0000313" key="2">
    <source>
        <dbReference type="Proteomes" id="UP001241603"/>
    </source>
</evidence>
<evidence type="ECO:0000313" key="1">
    <source>
        <dbReference type="EMBL" id="MDQ0438000.1"/>
    </source>
</evidence>
<sequence>MTALPRNLLSLPQVDLERALASRAHQSWCQVFKAGARRLLAQPKRIERALYPDLYGPVPVSIADRLQRCEARIDCERQLGRAGHFAYSPDRLVDLRQARIALRYQRRFTRIEVVPIDEVENFAPDISWRISA</sequence>
<dbReference type="EMBL" id="JAUSVO010000003">
    <property type="protein sequence ID" value="MDQ0438000.1"/>
    <property type="molecule type" value="Genomic_DNA"/>
</dbReference>
<comment type="caution">
    <text evidence="1">The sequence shown here is derived from an EMBL/GenBank/DDBJ whole genome shotgun (WGS) entry which is preliminary data.</text>
</comment>
<dbReference type="RefSeq" id="WP_266348922.1">
    <property type="nucleotide sequence ID" value="NZ_JAPKNG010000003.1"/>
</dbReference>
<protein>
    <submittedName>
        <fullName evidence="1">Uncharacterized protein</fullName>
    </submittedName>
</protein>